<organism evidence="1">
    <name type="scientific">Timema bartmani</name>
    <dbReference type="NCBI Taxonomy" id="61472"/>
    <lineage>
        <taxon>Eukaryota</taxon>
        <taxon>Metazoa</taxon>
        <taxon>Ecdysozoa</taxon>
        <taxon>Arthropoda</taxon>
        <taxon>Hexapoda</taxon>
        <taxon>Insecta</taxon>
        <taxon>Pterygota</taxon>
        <taxon>Neoptera</taxon>
        <taxon>Polyneoptera</taxon>
        <taxon>Phasmatodea</taxon>
        <taxon>Timematodea</taxon>
        <taxon>Timematoidea</taxon>
        <taxon>Timematidae</taxon>
        <taxon>Timema</taxon>
    </lineage>
</organism>
<name>A0A7R9EW61_9NEOP</name>
<proteinExistence type="predicted"/>
<evidence type="ECO:0000313" key="1">
    <source>
        <dbReference type="EMBL" id="CAD7442229.1"/>
    </source>
</evidence>
<sequence>MAGVLGSHERKFTIDDAFEEENDEAIRIYGSTTEISPLKPKQRNIISDDSIIVRVENPNRSTTISTTPRFKSADDWSEFLATDPEVPGSIPGAPRLYCEAVGLKQGQLSLMRAIEELLE</sequence>
<protein>
    <submittedName>
        <fullName evidence="1">Uncharacterized protein</fullName>
    </submittedName>
</protein>
<dbReference type="AlphaFoldDB" id="A0A7R9EW61"/>
<gene>
    <name evidence="1" type="ORF">TBIB3V08_LOCUS4668</name>
</gene>
<accession>A0A7R9EW61</accession>
<reference evidence="1" key="1">
    <citation type="submission" date="2020-11" db="EMBL/GenBank/DDBJ databases">
        <authorList>
            <person name="Tran Van P."/>
        </authorList>
    </citation>
    <scope>NUCLEOTIDE SEQUENCE</scope>
</reference>
<dbReference type="EMBL" id="OD565620">
    <property type="protein sequence ID" value="CAD7442229.1"/>
    <property type="molecule type" value="Genomic_DNA"/>
</dbReference>